<feature type="transmembrane region" description="Helical" evidence="1">
    <location>
        <begin position="164"/>
        <end position="186"/>
    </location>
</feature>
<protein>
    <recommendedName>
        <fullName evidence="2">CAAX prenyl protease 2/Lysostaphin resistance protein A-like domain-containing protein</fullName>
    </recommendedName>
</protein>
<evidence type="ECO:0000256" key="1">
    <source>
        <dbReference type="SAM" id="Phobius"/>
    </source>
</evidence>
<dbReference type="PANTHER" id="PTHR43592:SF15">
    <property type="entry name" value="CAAX AMINO TERMINAL PROTEASE FAMILY PROTEIN"/>
    <property type="match status" value="1"/>
</dbReference>
<dbReference type="GO" id="GO:0080120">
    <property type="term" value="P:CAAX-box protein maturation"/>
    <property type="evidence" value="ECO:0007669"/>
    <property type="project" value="UniProtKB-ARBA"/>
</dbReference>
<feature type="transmembrane region" description="Helical" evidence="1">
    <location>
        <begin position="57"/>
        <end position="75"/>
    </location>
</feature>
<gene>
    <name evidence="3" type="ORF">SAMN02746098_02137</name>
</gene>
<keyword evidence="1" id="KW-1133">Transmembrane helix</keyword>
<evidence type="ECO:0000313" key="4">
    <source>
        <dbReference type="Proteomes" id="UP000183954"/>
    </source>
</evidence>
<dbReference type="Pfam" id="PF02517">
    <property type="entry name" value="Rce1-like"/>
    <property type="match status" value="1"/>
</dbReference>
<keyword evidence="4" id="KW-1185">Reference proteome</keyword>
<keyword evidence="1" id="KW-0812">Transmembrane</keyword>
<feature type="transmembrane region" description="Helical" evidence="1">
    <location>
        <begin position="21"/>
        <end position="45"/>
    </location>
</feature>
<sequence length="241" mass="27346">MEKTDLNLENIELPPRGRRLNWVDLALVLGGVVGIYIILAFGTFWLLEQWPHERVLMYLNAFMTQVSFALLIWTLKKARHWTWADFGWQGVPVRMIISRVLGLYALTWVVNICYAIALFNYGFTPPETDVYSKLLGQVSWYTLILNLLLAGVLAPVVEETLFRGVIFGSLQAYFGKWTAAVISAAIFSALHFQAYGFLPRFVLGMILVYLYDKYKSLYPSMGLHALNNIVATLIAASVLIE</sequence>
<feature type="domain" description="CAAX prenyl protease 2/Lysostaphin resistance protein A-like" evidence="2">
    <location>
        <begin position="142"/>
        <end position="230"/>
    </location>
</feature>
<name>A0A1M5XNV9_9FIRM</name>
<feature type="transmembrane region" description="Helical" evidence="1">
    <location>
        <begin position="138"/>
        <end position="157"/>
    </location>
</feature>
<evidence type="ECO:0000259" key="2">
    <source>
        <dbReference type="Pfam" id="PF02517"/>
    </source>
</evidence>
<feature type="transmembrane region" description="Helical" evidence="1">
    <location>
        <begin position="96"/>
        <end position="118"/>
    </location>
</feature>
<keyword evidence="1" id="KW-0472">Membrane</keyword>
<dbReference type="InterPro" id="IPR003675">
    <property type="entry name" value="Rce1/LyrA-like_dom"/>
</dbReference>
<accession>A0A1M5XNV9</accession>
<organism evidence="3 4">
    <name type="scientific">Desulfosporosinus lacus DSM 15449</name>
    <dbReference type="NCBI Taxonomy" id="1121420"/>
    <lineage>
        <taxon>Bacteria</taxon>
        <taxon>Bacillati</taxon>
        <taxon>Bacillota</taxon>
        <taxon>Clostridia</taxon>
        <taxon>Eubacteriales</taxon>
        <taxon>Desulfitobacteriaceae</taxon>
        <taxon>Desulfosporosinus</taxon>
    </lineage>
</organism>
<dbReference type="OrthoDB" id="4177129at2"/>
<evidence type="ECO:0000313" key="3">
    <source>
        <dbReference type="EMBL" id="SHI01429.1"/>
    </source>
</evidence>
<dbReference type="STRING" id="1121420.SAMN02746098_02137"/>
<dbReference type="RefSeq" id="WP_073029710.1">
    <property type="nucleotide sequence ID" value="NZ_FQXJ01000006.1"/>
</dbReference>
<feature type="transmembrane region" description="Helical" evidence="1">
    <location>
        <begin position="192"/>
        <end position="211"/>
    </location>
</feature>
<reference evidence="4" key="1">
    <citation type="submission" date="2016-11" db="EMBL/GenBank/DDBJ databases">
        <authorList>
            <person name="Varghese N."/>
            <person name="Submissions S."/>
        </authorList>
    </citation>
    <scope>NUCLEOTIDE SEQUENCE [LARGE SCALE GENOMIC DNA]</scope>
    <source>
        <strain evidence="4">DSM 15449</strain>
    </source>
</reference>
<dbReference type="Proteomes" id="UP000183954">
    <property type="component" value="Unassembled WGS sequence"/>
</dbReference>
<dbReference type="PANTHER" id="PTHR43592">
    <property type="entry name" value="CAAX AMINO TERMINAL PROTEASE"/>
    <property type="match status" value="1"/>
</dbReference>
<dbReference type="AlphaFoldDB" id="A0A1M5XNV9"/>
<dbReference type="GO" id="GO:0004175">
    <property type="term" value="F:endopeptidase activity"/>
    <property type="evidence" value="ECO:0007669"/>
    <property type="project" value="UniProtKB-ARBA"/>
</dbReference>
<proteinExistence type="predicted"/>
<dbReference type="EMBL" id="FQXJ01000006">
    <property type="protein sequence ID" value="SHI01429.1"/>
    <property type="molecule type" value="Genomic_DNA"/>
</dbReference>
<feature type="transmembrane region" description="Helical" evidence="1">
    <location>
        <begin position="223"/>
        <end position="240"/>
    </location>
</feature>